<sequence length="404" mass="45749">MRPGPVNRQRVVQVKYLHQHHAIEITYDDVYQAIGCLAQVENPKAHLWHEKVRYLRFYVLPCSKSMKYEYFASIFDAKPEDPCPLLANSKTYSHFSHRICEDCFKGLVSSGRLDCYCVGLDGQPESNHTKKQKGKQLKQIVGGKREKAGAKEVEVEVATAKVGRKVVEPATVDLSQEDFNENGYIKRICELEDQLRDSEEDVDAGRDLVSQLTVSHRQAKDEIEDARAKLLASRMLHRYGTAEIGIKVLGQINTDGWWEECKDRFLGNQEKFGAWQSRVDQLLRNQTFNPIKVVPDGKGGFQNVVDDDDEELTTLRKTYGPLVANAVGVAALELADWNPSGRYNVSMPWDFNANQKASMSQVFQLFADVLQEKEKEIKEKDKQLKALAPAKTSGSASKRRRGRA</sequence>
<accession>A0A8T0GGR1</accession>
<feature type="region of interest" description="Disordered" evidence="1">
    <location>
        <begin position="380"/>
        <end position="404"/>
    </location>
</feature>
<reference evidence="3" key="1">
    <citation type="submission" date="2020-06" db="EMBL/GenBank/DDBJ databases">
        <title>WGS assembly of Ceratodon purpureus strain R40.</title>
        <authorList>
            <person name="Carey S.B."/>
            <person name="Jenkins J."/>
            <person name="Shu S."/>
            <person name="Lovell J.T."/>
            <person name="Sreedasyam A."/>
            <person name="Maumus F."/>
            <person name="Tiley G.P."/>
            <person name="Fernandez-Pozo N."/>
            <person name="Barry K."/>
            <person name="Chen C."/>
            <person name="Wang M."/>
            <person name="Lipzen A."/>
            <person name="Daum C."/>
            <person name="Saski C.A."/>
            <person name="Payton A.C."/>
            <person name="Mcbreen J.C."/>
            <person name="Conrad R.E."/>
            <person name="Kollar L.M."/>
            <person name="Olsson S."/>
            <person name="Huttunen S."/>
            <person name="Landis J.B."/>
            <person name="Wickett N.J."/>
            <person name="Johnson M.G."/>
            <person name="Rensing S.A."/>
            <person name="Grimwood J."/>
            <person name="Schmutz J."/>
            <person name="Mcdaniel S.F."/>
        </authorList>
    </citation>
    <scope>NUCLEOTIDE SEQUENCE</scope>
    <source>
        <strain evidence="3">R40</strain>
    </source>
</reference>
<organism evidence="3 4">
    <name type="scientific">Ceratodon purpureus</name>
    <name type="common">Fire moss</name>
    <name type="synonym">Dicranum purpureum</name>
    <dbReference type="NCBI Taxonomy" id="3225"/>
    <lineage>
        <taxon>Eukaryota</taxon>
        <taxon>Viridiplantae</taxon>
        <taxon>Streptophyta</taxon>
        <taxon>Embryophyta</taxon>
        <taxon>Bryophyta</taxon>
        <taxon>Bryophytina</taxon>
        <taxon>Bryopsida</taxon>
        <taxon>Dicranidae</taxon>
        <taxon>Pseudoditrichales</taxon>
        <taxon>Ditrichaceae</taxon>
        <taxon>Ceratodon</taxon>
    </lineage>
</organism>
<gene>
    <name evidence="3" type="ORF">KC19_10G041700</name>
</gene>
<dbReference type="InterPro" id="IPR005379">
    <property type="entry name" value="FDM1-5/IDN2_XH"/>
</dbReference>
<dbReference type="InterPro" id="IPR045177">
    <property type="entry name" value="FDM1-5/IDN2"/>
</dbReference>
<dbReference type="Proteomes" id="UP000822688">
    <property type="component" value="Chromosome 10"/>
</dbReference>
<dbReference type="PANTHER" id="PTHR21596">
    <property type="entry name" value="RIBONUCLEASE P SUBUNIT P38"/>
    <property type="match status" value="1"/>
</dbReference>
<evidence type="ECO:0000259" key="2">
    <source>
        <dbReference type="Pfam" id="PF03469"/>
    </source>
</evidence>
<dbReference type="PANTHER" id="PTHR21596:SF3">
    <property type="entry name" value="FACTOR OF DNA METHYLATION 1-RELATED"/>
    <property type="match status" value="1"/>
</dbReference>
<evidence type="ECO:0000313" key="3">
    <source>
        <dbReference type="EMBL" id="KAG0558626.1"/>
    </source>
</evidence>
<comment type="caution">
    <text evidence="3">The sequence shown here is derived from an EMBL/GenBank/DDBJ whole genome shotgun (WGS) entry which is preliminary data.</text>
</comment>
<dbReference type="AlphaFoldDB" id="A0A8T0GGR1"/>
<dbReference type="Pfam" id="PF03469">
    <property type="entry name" value="XH"/>
    <property type="match status" value="1"/>
</dbReference>
<dbReference type="GO" id="GO:0080188">
    <property type="term" value="P:gene silencing by siRNA-directed DNA methylation"/>
    <property type="evidence" value="ECO:0007669"/>
    <property type="project" value="InterPro"/>
</dbReference>
<dbReference type="EMBL" id="CM026431">
    <property type="protein sequence ID" value="KAG0558626.1"/>
    <property type="molecule type" value="Genomic_DNA"/>
</dbReference>
<name>A0A8T0GGR1_CERPU</name>
<evidence type="ECO:0000256" key="1">
    <source>
        <dbReference type="SAM" id="MobiDB-lite"/>
    </source>
</evidence>
<feature type="domain" description="Factor of DNA methylation 1-5/IDN2" evidence="2">
    <location>
        <begin position="247"/>
        <end position="374"/>
    </location>
</feature>
<evidence type="ECO:0000313" key="4">
    <source>
        <dbReference type="Proteomes" id="UP000822688"/>
    </source>
</evidence>
<protein>
    <recommendedName>
        <fullName evidence="2">Factor of DNA methylation 1-5/IDN2 domain-containing protein</fullName>
    </recommendedName>
</protein>
<proteinExistence type="predicted"/>
<keyword evidence="4" id="KW-1185">Reference proteome</keyword>